<keyword evidence="3 6" id="KW-0812">Transmembrane</keyword>
<dbReference type="EMBL" id="MCFI01000012">
    <property type="protein sequence ID" value="ORY80881.1"/>
    <property type="molecule type" value="Genomic_DNA"/>
</dbReference>
<dbReference type="SUPFAM" id="SSF103473">
    <property type="entry name" value="MFS general substrate transporter"/>
    <property type="match status" value="1"/>
</dbReference>
<dbReference type="GO" id="GO:0016020">
    <property type="term" value="C:membrane"/>
    <property type="evidence" value="ECO:0007669"/>
    <property type="project" value="UniProtKB-SubCell"/>
</dbReference>
<accession>A0A1Y2FAF8</accession>
<feature type="transmembrane region" description="Helical" evidence="6">
    <location>
        <begin position="307"/>
        <end position="327"/>
    </location>
</feature>
<evidence type="ECO:0000256" key="2">
    <source>
        <dbReference type="ARBA" id="ARBA00022448"/>
    </source>
</evidence>
<keyword evidence="2" id="KW-0813">Transport</keyword>
<evidence type="ECO:0000256" key="6">
    <source>
        <dbReference type="SAM" id="Phobius"/>
    </source>
</evidence>
<gene>
    <name evidence="8" type="ORF">BCR37DRAFT_380733</name>
</gene>
<keyword evidence="4 6" id="KW-1133">Transmembrane helix</keyword>
<dbReference type="InterPro" id="IPR001958">
    <property type="entry name" value="Tet-R_TetA/multi-R_MdtG-like"/>
</dbReference>
<dbReference type="InterPro" id="IPR011701">
    <property type="entry name" value="MFS"/>
</dbReference>
<keyword evidence="5 6" id="KW-0472">Membrane</keyword>
<feature type="transmembrane region" description="Helical" evidence="6">
    <location>
        <begin position="53"/>
        <end position="73"/>
    </location>
</feature>
<dbReference type="OMA" id="EWYVNIS"/>
<dbReference type="PANTHER" id="PTHR23504:SF31">
    <property type="entry name" value="MAJOR FACILITATOR SUPERFAMILY DOMAIN-CONTAINING PROTEIN 10"/>
    <property type="match status" value="1"/>
</dbReference>
<dbReference type="STRING" id="56484.A0A1Y2FAF8"/>
<dbReference type="Gene3D" id="1.20.1250.20">
    <property type="entry name" value="MFS general substrate transporter like domains"/>
    <property type="match status" value="1"/>
</dbReference>
<dbReference type="OrthoDB" id="196650at2759"/>
<dbReference type="PANTHER" id="PTHR23504">
    <property type="entry name" value="MAJOR FACILITATOR SUPERFAMILY DOMAIN-CONTAINING PROTEIN 10"/>
    <property type="match status" value="1"/>
</dbReference>
<dbReference type="GeneID" id="63786141"/>
<evidence type="ECO:0000256" key="4">
    <source>
        <dbReference type="ARBA" id="ARBA00022989"/>
    </source>
</evidence>
<feature type="transmembrane region" description="Helical" evidence="6">
    <location>
        <begin position="143"/>
        <end position="165"/>
    </location>
</feature>
<protein>
    <submittedName>
        <fullName evidence="8">Major facilitator superfamily domain-containing protein</fullName>
    </submittedName>
</protein>
<dbReference type="GO" id="GO:0022857">
    <property type="term" value="F:transmembrane transporter activity"/>
    <property type="evidence" value="ECO:0007669"/>
    <property type="project" value="InterPro"/>
</dbReference>
<dbReference type="PROSITE" id="PS50850">
    <property type="entry name" value="MFS"/>
    <property type="match status" value="1"/>
</dbReference>
<comment type="caution">
    <text evidence="8">The sequence shown here is derived from an EMBL/GenBank/DDBJ whole genome shotgun (WGS) entry which is preliminary data.</text>
</comment>
<evidence type="ECO:0000256" key="1">
    <source>
        <dbReference type="ARBA" id="ARBA00004141"/>
    </source>
</evidence>
<evidence type="ECO:0000313" key="9">
    <source>
        <dbReference type="Proteomes" id="UP000193685"/>
    </source>
</evidence>
<organism evidence="8 9">
    <name type="scientific">Protomyces lactucae-debilis</name>
    <dbReference type="NCBI Taxonomy" id="2754530"/>
    <lineage>
        <taxon>Eukaryota</taxon>
        <taxon>Fungi</taxon>
        <taxon>Dikarya</taxon>
        <taxon>Ascomycota</taxon>
        <taxon>Taphrinomycotina</taxon>
        <taxon>Taphrinomycetes</taxon>
        <taxon>Taphrinales</taxon>
        <taxon>Protomycetaceae</taxon>
        <taxon>Protomyces</taxon>
    </lineage>
</organism>
<feature type="transmembrane region" description="Helical" evidence="6">
    <location>
        <begin position="248"/>
        <end position="271"/>
    </location>
</feature>
<dbReference type="InterPro" id="IPR020846">
    <property type="entry name" value="MFS_dom"/>
</dbReference>
<evidence type="ECO:0000256" key="3">
    <source>
        <dbReference type="ARBA" id="ARBA00022692"/>
    </source>
</evidence>
<dbReference type="AlphaFoldDB" id="A0A1Y2FAF8"/>
<feature type="transmembrane region" description="Helical" evidence="6">
    <location>
        <begin position="333"/>
        <end position="357"/>
    </location>
</feature>
<keyword evidence="9" id="KW-1185">Reference proteome</keyword>
<dbReference type="InterPro" id="IPR036259">
    <property type="entry name" value="MFS_trans_sf"/>
</dbReference>
<feature type="transmembrane region" description="Helical" evidence="6">
    <location>
        <begin position="378"/>
        <end position="395"/>
    </location>
</feature>
<dbReference type="Pfam" id="PF07690">
    <property type="entry name" value="MFS_1"/>
    <property type="match status" value="1"/>
</dbReference>
<dbReference type="RefSeq" id="XP_040724526.1">
    <property type="nucleotide sequence ID" value="XM_040869542.1"/>
</dbReference>
<name>A0A1Y2FAF8_PROLT</name>
<dbReference type="PRINTS" id="PR01035">
    <property type="entry name" value="TCRTETA"/>
</dbReference>
<reference evidence="8 9" key="1">
    <citation type="submission" date="2016-07" db="EMBL/GenBank/DDBJ databases">
        <title>Pervasive Adenine N6-methylation of Active Genes in Fungi.</title>
        <authorList>
            <consortium name="DOE Joint Genome Institute"/>
            <person name="Mondo S.J."/>
            <person name="Dannebaum R.O."/>
            <person name="Kuo R.C."/>
            <person name="Labutti K."/>
            <person name="Haridas S."/>
            <person name="Kuo A."/>
            <person name="Salamov A."/>
            <person name="Ahrendt S.R."/>
            <person name="Lipzen A."/>
            <person name="Sullivan W."/>
            <person name="Andreopoulos W.B."/>
            <person name="Clum A."/>
            <person name="Lindquist E."/>
            <person name="Daum C."/>
            <person name="Ramamoorthy G.K."/>
            <person name="Gryganskyi A."/>
            <person name="Culley D."/>
            <person name="Magnuson J.K."/>
            <person name="James T.Y."/>
            <person name="O'Malley M.A."/>
            <person name="Stajich J.E."/>
            <person name="Spatafora J.W."/>
            <person name="Visel A."/>
            <person name="Grigoriev I.V."/>
        </authorList>
    </citation>
    <scope>NUCLEOTIDE SEQUENCE [LARGE SCALE GENOMIC DNA]</scope>
    <source>
        <strain evidence="8 9">12-1054</strain>
    </source>
</reference>
<proteinExistence type="predicted"/>
<evidence type="ECO:0000256" key="5">
    <source>
        <dbReference type="ARBA" id="ARBA00023136"/>
    </source>
</evidence>
<evidence type="ECO:0000259" key="7">
    <source>
        <dbReference type="PROSITE" id="PS50850"/>
    </source>
</evidence>
<feature type="transmembrane region" description="Helical" evidence="6">
    <location>
        <begin position="401"/>
        <end position="422"/>
    </location>
</feature>
<comment type="subcellular location">
    <subcellularLocation>
        <location evidence="1">Membrane</location>
        <topology evidence="1">Multi-pass membrane protein</topology>
    </subcellularLocation>
</comment>
<feature type="transmembrane region" description="Helical" evidence="6">
    <location>
        <begin position="85"/>
        <end position="104"/>
    </location>
</feature>
<dbReference type="Proteomes" id="UP000193685">
    <property type="component" value="Unassembled WGS sequence"/>
</dbReference>
<feature type="domain" description="Major facilitator superfamily (MFS) profile" evidence="7">
    <location>
        <begin position="1"/>
        <end position="420"/>
    </location>
</feature>
<sequence>MILPLFPEMINFYRSREVDSAGPSTLGFVLQQLNTLKRQVSQYAVVSPRFDTILLGGMVGSLFSFLQFIASPIIGKMSDSKGRRYTLLATMWGNILSTFIWVFASSFSTFLLARVVGGLSEGNVQLSIAIMSDVTSDANRSKALALVGIAFSVGFTVGPAIGAFMTRYNASGISVGGGVFNPFSVAAGLCLLLLVVETIFLYAYLPETNVVKDKKETPGATTELKNLAVSADPQVTARRLKNASIAHFAHLFLFSGMEFSLTFLTFELFSYSAAQNGRLLGFIGIFASLIQGGYIRRKKSLEPLNDLSLANQGVTTCLLSFILLAAVTTKRPALLWAGGACLAFTSATVVNCLTAYCSKICDPATRGSQMGQFRSWGQLGRSMGPILICGMYWFLGKTTTYSVMAVLYAVFFAYFGGVVKGYERTLSNANKSGAKKVQ</sequence>
<feature type="transmembrane region" description="Helical" evidence="6">
    <location>
        <begin position="185"/>
        <end position="205"/>
    </location>
</feature>
<feature type="transmembrane region" description="Helical" evidence="6">
    <location>
        <begin position="277"/>
        <end position="295"/>
    </location>
</feature>
<evidence type="ECO:0000313" key="8">
    <source>
        <dbReference type="EMBL" id="ORY80881.1"/>
    </source>
</evidence>